<dbReference type="InterPro" id="IPR034176">
    <property type="entry name" value="Peptidases_S8_13"/>
</dbReference>
<dbReference type="InterPro" id="IPR022398">
    <property type="entry name" value="Peptidase_S8_His-AS"/>
</dbReference>
<keyword evidence="6" id="KW-0732">Signal</keyword>
<feature type="active site" description="Charge relay system" evidence="5">
    <location>
        <position position="175"/>
    </location>
</feature>
<dbReference type="InterPro" id="IPR000209">
    <property type="entry name" value="Peptidase_S8/S53_dom"/>
</dbReference>
<evidence type="ECO:0000256" key="1">
    <source>
        <dbReference type="ARBA" id="ARBA00011073"/>
    </source>
</evidence>
<dbReference type="PANTHER" id="PTHR43806:SF11">
    <property type="entry name" value="CEREVISIN-RELATED"/>
    <property type="match status" value="1"/>
</dbReference>
<dbReference type="InterPro" id="IPR023828">
    <property type="entry name" value="Peptidase_S8_Ser-AS"/>
</dbReference>
<dbReference type="InterPro" id="IPR015500">
    <property type="entry name" value="Peptidase_S8_subtilisin-rel"/>
</dbReference>
<sequence>MFKHITKPKGKVLLFSGLCAALASTSALAGGPDPLAPKMNLPALQADQSYRGFIVKYRQGAAARSSAAAVNRSLNAAAAETGTGLDAVRRLATGAQLVRAQRGLDRAGAEALMRRLARDPDVAYVEPDVRLTIQFTPDDSRYSEQWHYYEATAGLNLPGAWDNADGAGAVVAVLDTGYTDHSDLLGNIIGGYDFVSDSSAARDGDGRDSDAHDEGDWTGWFQCGIWPTNSSWHGTHVAGTVAAETHNSQGVAGVAFNAKVVPVRVLGACGGSLSDIADAMVWASGGSVAGVPANPFPADVINMSLGGSGACGSTFQDAIDTAVANGTSVVVAAGNSNADASGYQPASCNNVISVAATDRQGNRASYSNYGSVVDVAAPGGETATTANGVLSTLNSGSQGPSAESYAFYQGTSMATPHVAGLAALVKSVDPDLTPAQVEAAIVNNARGFAGSCSQCGSGLADADATVTAVLNQ</sequence>
<evidence type="ECO:0000256" key="4">
    <source>
        <dbReference type="ARBA" id="ARBA00022825"/>
    </source>
</evidence>
<accession>A0ABW1YRT6</accession>
<dbReference type="GO" id="GO:0016787">
    <property type="term" value="F:hydrolase activity"/>
    <property type="evidence" value="ECO:0007669"/>
    <property type="project" value="UniProtKB-KW"/>
</dbReference>
<organism evidence="8 9">
    <name type="scientific">Microbulbifer taiwanensis</name>
    <dbReference type="NCBI Taxonomy" id="986746"/>
    <lineage>
        <taxon>Bacteria</taxon>
        <taxon>Pseudomonadati</taxon>
        <taxon>Pseudomonadota</taxon>
        <taxon>Gammaproteobacteria</taxon>
        <taxon>Cellvibrionales</taxon>
        <taxon>Microbulbiferaceae</taxon>
        <taxon>Microbulbifer</taxon>
    </lineage>
</organism>
<dbReference type="Gene3D" id="3.40.50.200">
    <property type="entry name" value="Peptidase S8/S53 domain"/>
    <property type="match status" value="1"/>
</dbReference>
<reference evidence="9" key="1">
    <citation type="journal article" date="2019" name="Int. J. Syst. Evol. Microbiol.">
        <title>The Global Catalogue of Microorganisms (GCM) 10K type strain sequencing project: providing services to taxonomists for standard genome sequencing and annotation.</title>
        <authorList>
            <consortium name="The Broad Institute Genomics Platform"/>
            <consortium name="The Broad Institute Genome Sequencing Center for Infectious Disease"/>
            <person name="Wu L."/>
            <person name="Ma J."/>
        </authorList>
    </citation>
    <scope>NUCLEOTIDE SEQUENCE [LARGE SCALE GENOMIC DNA]</scope>
    <source>
        <strain evidence="9">CGMCC 1.13718</strain>
    </source>
</reference>
<dbReference type="SUPFAM" id="SSF52743">
    <property type="entry name" value="Subtilisin-like"/>
    <property type="match status" value="1"/>
</dbReference>
<evidence type="ECO:0000256" key="5">
    <source>
        <dbReference type="PROSITE-ProRule" id="PRU01240"/>
    </source>
</evidence>
<comment type="similarity">
    <text evidence="1 5">Belongs to the peptidase S8 family.</text>
</comment>
<feature type="domain" description="Peptidase S8/S53" evidence="7">
    <location>
        <begin position="166"/>
        <end position="458"/>
    </location>
</feature>
<evidence type="ECO:0000256" key="3">
    <source>
        <dbReference type="ARBA" id="ARBA00022801"/>
    </source>
</evidence>
<dbReference type="InterPro" id="IPR036852">
    <property type="entry name" value="Peptidase_S8/S53_dom_sf"/>
</dbReference>
<dbReference type="EC" id="3.4.-.-" evidence="8"/>
<evidence type="ECO:0000313" key="9">
    <source>
        <dbReference type="Proteomes" id="UP001596425"/>
    </source>
</evidence>
<evidence type="ECO:0000259" key="7">
    <source>
        <dbReference type="Pfam" id="PF00082"/>
    </source>
</evidence>
<feature type="chain" id="PRO_5045928703" evidence="6">
    <location>
        <begin position="30"/>
        <end position="472"/>
    </location>
</feature>
<dbReference type="PANTHER" id="PTHR43806">
    <property type="entry name" value="PEPTIDASE S8"/>
    <property type="match status" value="1"/>
</dbReference>
<evidence type="ECO:0000313" key="8">
    <source>
        <dbReference type="EMBL" id="MFC6634282.1"/>
    </source>
</evidence>
<dbReference type="PROSITE" id="PS00138">
    <property type="entry name" value="SUBTILASE_SER"/>
    <property type="match status" value="1"/>
</dbReference>
<keyword evidence="4 5" id="KW-0720">Serine protease</keyword>
<gene>
    <name evidence="8" type="ORF">ACFQBM_13360</name>
</gene>
<feature type="signal peptide" evidence="6">
    <location>
        <begin position="1"/>
        <end position="29"/>
    </location>
</feature>
<dbReference type="PRINTS" id="PR00723">
    <property type="entry name" value="SUBTILISIN"/>
</dbReference>
<dbReference type="CDD" id="cd07496">
    <property type="entry name" value="Peptidases_S8_13"/>
    <property type="match status" value="1"/>
</dbReference>
<keyword evidence="3 5" id="KW-0378">Hydrolase</keyword>
<feature type="active site" description="Charge relay system" evidence="5">
    <location>
        <position position="233"/>
    </location>
</feature>
<proteinExistence type="inferred from homology"/>
<dbReference type="Pfam" id="PF00082">
    <property type="entry name" value="Peptidase_S8"/>
    <property type="match status" value="1"/>
</dbReference>
<dbReference type="EMBL" id="JBHSVR010000001">
    <property type="protein sequence ID" value="MFC6634282.1"/>
    <property type="molecule type" value="Genomic_DNA"/>
</dbReference>
<comment type="caution">
    <text evidence="8">The sequence shown here is derived from an EMBL/GenBank/DDBJ whole genome shotgun (WGS) entry which is preliminary data.</text>
</comment>
<name>A0ABW1YRT6_9GAMM</name>
<protein>
    <submittedName>
        <fullName evidence="8">S8 family peptidase</fullName>
        <ecNumber evidence="8">3.4.-.-</ecNumber>
    </submittedName>
</protein>
<dbReference type="PROSITE" id="PS00137">
    <property type="entry name" value="SUBTILASE_HIS"/>
    <property type="match status" value="1"/>
</dbReference>
<keyword evidence="9" id="KW-1185">Reference proteome</keyword>
<dbReference type="PROSITE" id="PS51892">
    <property type="entry name" value="SUBTILASE"/>
    <property type="match status" value="1"/>
</dbReference>
<dbReference type="Proteomes" id="UP001596425">
    <property type="component" value="Unassembled WGS sequence"/>
</dbReference>
<dbReference type="RefSeq" id="WP_193189731.1">
    <property type="nucleotide sequence ID" value="NZ_JACZFR010000008.1"/>
</dbReference>
<feature type="active site" description="Charge relay system" evidence="5">
    <location>
        <position position="412"/>
    </location>
</feature>
<evidence type="ECO:0000256" key="2">
    <source>
        <dbReference type="ARBA" id="ARBA00022670"/>
    </source>
</evidence>
<evidence type="ECO:0000256" key="6">
    <source>
        <dbReference type="SAM" id="SignalP"/>
    </source>
</evidence>
<keyword evidence="2 5" id="KW-0645">Protease</keyword>
<dbReference type="InterPro" id="IPR050131">
    <property type="entry name" value="Peptidase_S8_subtilisin-like"/>
</dbReference>